<keyword evidence="1 2" id="KW-0808">Transferase</keyword>
<sequence length="282" mass="32782">MAEEETLTSQTTSAEKNVRDKICYPVTQPIWWIVWPFRKALSWTAGRIFGERTQGILYKKILTPANALTSVRFWLLIEAMIGFFTGATLTEQTKLLFFAIITDFFDGPTARNNNEVTELGTYMDHIGDWSVIIWVIFLNFWYLWHQTILLPFLFVSFLIITILLFINIAKFKRFCDPEIPWIKNITEFANEELQTDVWGRIQFGLLAIALFGGLFIESANNPDFIFYELLQALPAMALILVIYTCLAFYLVLGGYSIRDAIDYSETKIKKFREKLRQFKNNA</sequence>
<dbReference type="Pfam" id="PF01066">
    <property type="entry name" value="CDP-OH_P_transf"/>
    <property type="match status" value="1"/>
</dbReference>
<evidence type="ECO:0000256" key="1">
    <source>
        <dbReference type="ARBA" id="ARBA00022679"/>
    </source>
</evidence>
<evidence type="ECO:0000313" key="4">
    <source>
        <dbReference type="EMBL" id="OHA14821.1"/>
    </source>
</evidence>
<keyword evidence="3" id="KW-0472">Membrane</keyword>
<comment type="similarity">
    <text evidence="2">Belongs to the CDP-alcohol phosphatidyltransferase class-I family.</text>
</comment>
<dbReference type="Proteomes" id="UP000177171">
    <property type="component" value="Unassembled WGS sequence"/>
</dbReference>
<feature type="transmembrane region" description="Helical" evidence="3">
    <location>
        <begin position="150"/>
        <end position="169"/>
    </location>
</feature>
<dbReference type="EMBL" id="MHQY01000001">
    <property type="protein sequence ID" value="OHA14821.1"/>
    <property type="molecule type" value="Genomic_DNA"/>
</dbReference>
<dbReference type="InterPro" id="IPR043130">
    <property type="entry name" value="CDP-OH_PTrfase_TM_dom"/>
</dbReference>
<dbReference type="GO" id="GO:0016020">
    <property type="term" value="C:membrane"/>
    <property type="evidence" value="ECO:0007669"/>
    <property type="project" value="InterPro"/>
</dbReference>
<feature type="transmembrane region" description="Helical" evidence="3">
    <location>
        <begin position="197"/>
        <end position="216"/>
    </location>
</feature>
<dbReference type="GO" id="GO:0008654">
    <property type="term" value="P:phospholipid biosynthetic process"/>
    <property type="evidence" value="ECO:0007669"/>
    <property type="project" value="InterPro"/>
</dbReference>
<comment type="caution">
    <text evidence="4">The sequence shown here is derived from an EMBL/GenBank/DDBJ whole genome shotgun (WGS) entry which is preliminary data.</text>
</comment>
<proteinExistence type="inferred from homology"/>
<evidence type="ECO:0000256" key="2">
    <source>
        <dbReference type="RuleBase" id="RU003750"/>
    </source>
</evidence>
<keyword evidence="3" id="KW-0812">Transmembrane</keyword>
<dbReference type="PROSITE" id="PS00379">
    <property type="entry name" value="CDP_ALCOHOL_P_TRANSF"/>
    <property type="match status" value="1"/>
</dbReference>
<evidence type="ECO:0000313" key="5">
    <source>
        <dbReference type="Proteomes" id="UP000177171"/>
    </source>
</evidence>
<accession>A0A1G2LVK2</accession>
<dbReference type="InterPro" id="IPR000462">
    <property type="entry name" value="CDP-OH_P_trans"/>
</dbReference>
<gene>
    <name evidence="4" type="ORF">A3G49_03975</name>
</gene>
<protein>
    <recommendedName>
        <fullName evidence="6">CDP-alcohol phosphatidyltransferase</fullName>
    </recommendedName>
</protein>
<dbReference type="GO" id="GO:0016780">
    <property type="term" value="F:phosphotransferase activity, for other substituted phosphate groups"/>
    <property type="evidence" value="ECO:0007669"/>
    <property type="project" value="InterPro"/>
</dbReference>
<keyword evidence="3" id="KW-1133">Transmembrane helix</keyword>
<dbReference type="InterPro" id="IPR048254">
    <property type="entry name" value="CDP_ALCOHOL_P_TRANSF_CS"/>
</dbReference>
<organism evidence="4 5">
    <name type="scientific">Candidatus Sungbacteria bacterium RIFCSPLOWO2_12_FULL_41_11</name>
    <dbReference type="NCBI Taxonomy" id="1802286"/>
    <lineage>
        <taxon>Bacteria</taxon>
        <taxon>Candidatus Sungiibacteriota</taxon>
    </lineage>
</organism>
<evidence type="ECO:0000256" key="3">
    <source>
        <dbReference type="SAM" id="Phobius"/>
    </source>
</evidence>
<feature type="transmembrane region" description="Helical" evidence="3">
    <location>
        <begin position="236"/>
        <end position="257"/>
    </location>
</feature>
<dbReference type="Gene3D" id="1.20.120.1760">
    <property type="match status" value="1"/>
</dbReference>
<name>A0A1G2LVK2_9BACT</name>
<reference evidence="4 5" key="1">
    <citation type="journal article" date="2016" name="Nat. Commun.">
        <title>Thousands of microbial genomes shed light on interconnected biogeochemical processes in an aquifer system.</title>
        <authorList>
            <person name="Anantharaman K."/>
            <person name="Brown C.T."/>
            <person name="Hug L.A."/>
            <person name="Sharon I."/>
            <person name="Castelle C.J."/>
            <person name="Probst A.J."/>
            <person name="Thomas B.C."/>
            <person name="Singh A."/>
            <person name="Wilkins M.J."/>
            <person name="Karaoz U."/>
            <person name="Brodie E.L."/>
            <person name="Williams K.H."/>
            <person name="Hubbard S.S."/>
            <person name="Banfield J.F."/>
        </authorList>
    </citation>
    <scope>NUCLEOTIDE SEQUENCE [LARGE SCALE GENOMIC DNA]</scope>
</reference>
<evidence type="ECO:0008006" key="6">
    <source>
        <dbReference type="Google" id="ProtNLM"/>
    </source>
</evidence>
<dbReference type="AlphaFoldDB" id="A0A1G2LVK2"/>